<dbReference type="EMBL" id="JASVWL010000020">
    <property type="protein sequence ID" value="MDL5356457.1"/>
    <property type="molecule type" value="Genomic_DNA"/>
</dbReference>
<gene>
    <name evidence="1" type="ORF">QSH02_16655</name>
</gene>
<comment type="caution">
    <text evidence="1">The sequence shown here is derived from an EMBL/GenBank/DDBJ whole genome shotgun (WGS) entry which is preliminary data.</text>
</comment>
<dbReference type="InterPro" id="IPR009888">
    <property type="entry name" value="CdiI_Proteobact"/>
</dbReference>
<name>A0AAW7CRE8_9GAMM</name>
<dbReference type="Pfam" id="PF07262">
    <property type="entry name" value="CdiI"/>
    <property type="match status" value="1"/>
</dbReference>
<reference evidence="1" key="1">
    <citation type="submission" date="2023-06" db="EMBL/GenBank/DDBJ databases">
        <title>Acute promotion of culturable opportunistic pathogens and persistent increase of antibiotic resistance following antibiotic exposure in mouse gut microbiota.</title>
        <authorList>
            <person name="Li L."/>
            <person name="Wang B."/>
            <person name="Sun Y."/>
            <person name="Wang M."/>
            <person name="Xu H."/>
        </authorList>
    </citation>
    <scope>NUCLEOTIDE SEQUENCE</scope>
    <source>
        <strain evidence="1">EPA10_1</strain>
    </source>
</reference>
<dbReference type="CDD" id="cd13445">
    <property type="entry name" value="CDI_inhibitor_EC869_like"/>
    <property type="match status" value="1"/>
</dbReference>
<dbReference type="RefSeq" id="WP_073519488.1">
    <property type="nucleotide sequence ID" value="NZ_JASVWJ010000020.1"/>
</dbReference>
<protein>
    <submittedName>
        <fullName evidence="1">Contact-dependent growth inhibition system immunity protein</fullName>
    </submittedName>
</protein>
<proteinExistence type="predicted"/>
<organism evidence="1 2">
    <name type="scientific">Proteus faecis</name>
    <dbReference type="NCBI Taxonomy" id="2050967"/>
    <lineage>
        <taxon>Bacteria</taxon>
        <taxon>Pseudomonadati</taxon>
        <taxon>Pseudomonadota</taxon>
        <taxon>Gammaproteobacteria</taxon>
        <taxon>Enterobacterales</taxon>
        <taxon>Morganellaceae</taxon>
        <taxon>Proteus</taxon>
    </lineage>
</organism>
<dbReference type="InterPro" id="IPR037891">
    <property type="entry name" value="Cdil-like_sf"/>
</dbReference>
<dbReference type="SUPFAM" id="SSF160207">
    <property type="entry name" value="NMB0488-like"/>
    <property type="match status" value="1"/>
</dbReference>
<evidence type="ECO:0000313" key="2">
    <source>
        <dbReference type="Proteomes" id="UP001224739"/>
    </source>
</evidence>
<dbReference type="Proteomes" id="UP001224739">
    <property type="component" value="Unassembled WGS sequence"/>
</dbReference>
<evidence type="ECO:0000313" key="1">
    <source>
        <dbReference type="EMBL" id="MDL5356457.1"/>
    </source>
</evidence>
<dbReference type="AlphaFoldDB" id="A0AAW7CRE8"/>
<accession>A0AAW7CRE8</accession>
<dbReference type="Gene3D" id="3.40.1590.10">
    <property type="entry name" value="NMB0488-like"/>
    <property type="match status" value="1"/>
</dbReference>
<dbReference type="GeneID" id="83614158"/>
<sequence>MKFNKDQDYWASVYCTKEFLLIETQSGFGRTSSDPLFPPHLLQPDANDQCVGEAVLQALSNSRTLVNLEDRIVFFDREKGKEKYTAWIEMLMDRYGYKTKRALFKDMKHSIIHLTNGEITISPMRHEKLEAWEGLELSENVIITVDNSPSEIGEGLRLALTRCKD</sequence>